<keyword evidence="1" id="KW-0175">Coiled coil</keyword>
<feature type="coiled-coil region" evidence="1">
    <location>
        <begin position="286"/>
        <end position="313"/>
    </location>
</feature>
<sequence length="406" mass="46842">MQHTTTEVCDRPQASWYYSRGGPRPTRTASARHHFHGSNSFFSRLPNWSFRSLTHRRKRSPSLHDPIYADAPHAYVVEETYRTLSPTEHEDVTQASQFVADEGSRPLIQVEALQHQLAALRESNRTLSRDITDQGKLPSVLNWAQELSTVRKQYMQQTAEVAKLSEQYDAIRASSDSAAVELAAARKQLSMAKAEAGLAASDRIDLMKENSHLRQEYTQAMAHIAALQQDLGKLRSVQKDFDQATAALERSRQIHAVDREQIMRMEEELKAFSENEKQIMLIQREAEVARRQSSKLLKELHEAQEAIKAFQEVSERNSWVSIHGDRSRTRTALVIRKKCSSAGWREALMYCIFNFCFNVLKLEEERRRLLPFETECDRMRARLVLEENRIKEITVSLRLRSSFVQQ</sequence>
<dbReference type="VEuPathDB" id="ToxoDB:ENH_00032750"/>
<evidence type="ECO:0000256" key="1">
    <source>
        <dbReference type="SAM" id="Coils"/>
    </source>
</evidence>
<gene>
    <name evidence="2" type="ORF">ENH_00032750</name>
</gene>
<organism evidence="2 3">
    <name type="scientific">Eimeria necatrix</name>
    <dbReference type="NCBI Taxonomy" id="51315"/>
    <lineage>
        <taxon>Eukaryota</taxon>
        <taxon>Sar</taxon>
        <taxon>Alveolata</taxon>
        <taxon>Apicomplexa</taxon>
        <taxon>Conoidasida</taxon>
        <taxon>Coccidia</taxon>
        <taxon>Eucoccidiorida</taxon>
        <taxon>Eimeriorina</taxon>
        <taxon>Eimeriidae</taxon>
        <taxon>Eimeria</taxon>
    </lineage>
</organism>
<dbReference type="Proteomes" id="UP000030754">
    <property type="component" value="Unassembled WGS sequence"/>
</dbReference>
<evidence type="ECO:0000313" key="2">
    <source>
        <dbReference type="EMBL" id="CDJ63009.1"/>
    </source>
</evidence>
<dbReference type="AlphaFoldDB" id="U6MKK4"/>
<dbReference type="RefSeq" id="XP_013440371.1">
    <property type="nucleotide sequence ID" value="XM_013584917.1"/>
</dbReference>
<dbReference type="EMBL" id="HG722675">
    <property type="protein sequence ID" value="CDJ63009.1"/>
    <property type="molecule type" value="Genomic_DNA"/>
</dbReference>
<evidence type="ECO:0000313" key="3">
    <source>
        <dbReference type="Proteomes" id="UP000030754"/>
    </source>
</evidence>
<dbReference type="OrthoDB" id="347186at2759"/>
<reference evidence="2" key="1">
    <citation type="submission" date="2013-10" db="EMBL/GenBank/DDBJ databases">
        <title>Genomic analysis of the causative agents of coccidiosis in chickens.</title>
        <authorList>
            <person name="Reid A.J."/>
            <person name="Blake D."/>
            <person name="Billington K."/>
            <person name="Browne H."/>
            <person name="Dunn M."/>
            <person name="Hung S."/>
            <person name="Kawahara F."/>
            <person name="Miranda-Saavedra D."/>
            <person name="Mourier T."/>
            <person name="Nagra H."/>
            <person name="Otto T.D."/>
            <person name="Rawlings N."/>
            <person name="Sanchez A."/>
            <person name="Sanders M."/>
            <person name="Subramaniam C."/>
            <person name="Tay Y."/>
            <person name="Dear P."/>
            <person name="Doerig C."/>
            <person name="Gruber A."/>
            <person name="Parkinson J."/>
            <person name="Shirley M."/>
            <person name="Wan K.L."/>
            <person name="Berriman M."/>
            <person name="Tomley F."/>
            <person name="Pain A."/>
        </authorList>
    </citation>
    <scope>NUCLEOTIDE SEQUENCE [LARGE SCALE GENOMIC DNA]</scope>
    <source>
        <strain evidence="2">Houghton</strain>
    </source>
</reference>
<accession>U6MKK4</accession>
<feature type="coiled-coil region" evidence="1">
    <location>
        <begin position="110"/>
        <end position="167"/>
    </location>
</feature>
<protein>
    <submittedName>
        <fullName evidence="2">Uncharacterized protein</fullName>
    </submittedName>
</protein>
<name>U6MKK4_9EIME</name>
<proteinExistence type="predicted"/>
<dbReference type="GeneID" id="25473439"/>
<keyword evidence="3" id="KW-1185">Reference proteome</keyword>
<reference evidence="2" key="2">
    <citation type="submission" date="2013-10" db="EMBL/GenBank/DDBJ databases">
        <authorList>
            <person name="Aslett M."/>
        </authorList>
    </citation>
    <scope>NUCLEOTIDE SEQUENCE [LARGE SCALE GENOMIC DNA]</scope>
    <source>
        <strain evidence="2">Houghton</strain>
    </source>
</reference>